<evidence type="ECO:0000256" key="2">
    <source>
        <dbReference type="SAM" id="Phobius"/>
    </source>
</evidence>
<feature type="transmembrane region" description="Helical" evidence="2">
    <location>
        <begin position="135"/>
        <end position="157"/>
    </location>
</feature>
<dbReference type="RefSeq" id="WP_269908136.1">
    <property type="nucleotide sequence ID" value="NZ_JAPFQA010000018.1"/>
</dbReference>
<keyword evidence="2" id="KW-0812">Transmembrane</keyword>
<feature type="region of interest" description="Disordered" evidence="1">
    <location>
        <begin position="1"/>
        <end position="24"/>
    </location>
</feature>
<keyword evidence="4" id="KW-1185">Reference proteome</keyword>
<evidence type="ECO:0000313" key="4">
    <source>
        <dbReference type="Proteomes" id="UP001152178"/>
    </source>
</evidence>
<comment type="caution">
    <text evidence="3">The sequence shown here is derived from an EMBL/GenBank/DDBJ whole genome shotgun (WGS) entry which is preliminary data.</text>
</comment>
<accession>A0ABT4R212</accession>
<evidence type="ECO:0000256" key="1">
    <source>
        <dbReference type="SAM" id="MobiDB-lite"/>
    </source>
</evidence>
<reference evidence="3" key="1">
    <citation type="submission" date="2022-11" db="EMBL/GenBank/DDBJ databases">
        <authorList>
            <person name="Coimbra C."/>
        </authorList>
    </citation>
    <scope>NUCLEOTIDE SEQUENCE</scope>
    <source>
        <strain evidence="3">Jales19</strain>
    </source>
</reference>
<dbReference type="Proteomes" id="UP001152178">
    <property type="component" value="Unassembled WGS sequence"/>
</dbReference>
<dbReference type="EMBL" id="JAPFQA010000018">
    <property type="protein sequence ID" value="MCZ8547872.1"/>
    <property type="molecule type" value="Genomic_DNA"/>
</dbReference>
<feature type="transmembrane region" description="Helical" evidence="2">
    <location>
        <begin position="83"/>
        <end position="102"/>
    </location>
</feature>
<sequence>MVEPGSGQGEHHNEPAAANKTDVVVPAMAKKKTPTIESIHSNVEWANNYRLELIKLVMTLSAGVLAFTVSFRPSLKQVDEPLLMWIGWVGLGLSVVGGMIHMQGWDRFYISYRDFDWKGEDGKAARKKINCWRQFGMVLQYLGFAAGIIAIAIFSALNIGNVAHPGP</sequence>
<protein>
    <submittedName>
        <fullName evidence="3">Uncharacterized protein</fullName>
    </submittedName>
</protein>
<gene>
    <name evidence="3" type="ORF">OOJ09_27120</name>
</gene>
<feature type="transmembrane region" description="Helical" evidence="2">
    <location>
        <begin position="53"/>
        <end position="71"/>
    </location>
</feature>
<evidence type="ECO:0000313" key="3">
    <source>
        <dbReference type="EMBL" id="MCZ8547872.1"/>
    </source>
</evidence>
<keyword evidence="2" id="KW-0472">Membrane</keyword>
<name>A0ABT4R212_9HYPH</name>
<keyword evidence="2" id="KW-1133">Transmembrane helix</keyword>
<organism evidence="3 4">
    <name type="scientific">Mesorhizobium qingshengii</name>
    <dbReference type="NCBI Taxonomy" id="1165689"/>
    <lineage>
        <taxon>Bacteria</taxon>
        <taxon>Pseudomonadati</taxon>
        <taxon>Pseudomonadota</taxon>
        <taxon>Alphaproteobacteria</taxon>
        <taxon>Hyphomicrobiales</taxon>
        <taxon>Phyllobacteriaceae</taxon>
        <taxon>Mesorhizobium</taxon>
    </lineage>
</organism>
<proteinExistence type="predicted"/>